<dbReference type="Gene3D" id="3.10.20.30">
    <property type="match status" value="1"/>
</dbReference>
<gene>
    <name evidence="2" type="primary">RpL39</name>
</gene>
<dbReference type="EMBL" id="AY961495">
    <property type="protein sequence ID" value="AAX62397.1"/>
    <property type="molecule type" value="mRNA"/>
</dbReference>
<reference evidence="2" key="1">
    <citation type="submission" date="2005-03" db="EMBL/GenBank/DDBJ databases">
        <title>Ribosomal protein sequences from Lysiphlebus testaceipes.</title>
        <authorList>
            <person name="Weathersbee A.A. III"/>
            <person name="Hunter W.B."/>
            <person name="Panchal T.D."/>
            <person name="Dang P.M."/>
        </authorList>
    </citation>
    <scope>NUCLEOTIDE SEQUENCE</scope>
    <source>
        <strain evidence="2">Florida</strain>
    </source>
</reference>
<dbReference type="AlphaFoldDB" id="Q56FK5"/>
<proteinExistence type="evidence at transcript level"/>
<organism evidence="2">
    <name type="scientific">Lysiphlebus testaceipes</name>
    <name type="common">Greenbugs aphid parastoid</name>
    <dbReference type="NCBI Taxonomy" id="77504"/>
    <lineage>
        <taxon>Eukaryota</taxon>
        <taxon>Metazoa</taxon>
        <taxon>Ecdysozoa</taxon>
        <taxon>Arthropoda</taxon>
        <taxon>Hexapoda</taxon>
        <taxon>Insecta</taxon>
        <taxon>Pterygota</taxon>
        <taxon>Neoptera</taxon>
        <taxon>Endopterygota</taxon>
        <taxon>Hymenoptera</taxon>
        <taxon>Apocrita</taxon>
        <taxon>Ichneumonoidea</taxon>
        <taxon>Braconidae</taxon>
        <taxon>Aphidiinae</taxon>
        <taxon>Lysiphlebus</taxon>
    </lineage>
</organism>
<keyword evidence="2" id="KW-0687">Ribonucleoprotein</keyword>
<name>Q56FK5_LYSTE</name>
<dbReference type="CDD" id="cd01667">
    <property type="entry name" value="TGS_ThrRS"/>
    <property type="match status" value="1"/>
</dbReference>
<feature type="domain" description="TGS" evidence="1">
    <location>
        <begin position="74"/>
        <end position="119"/>
    </location>
</feature>
<accession>Q56FK5</accession>
<dbReference type="SUPFAM" id="SSF81271">
    <property type="entry name" value="TGS-like"/>
    <property type="match status" value="1"/>
</dbReference>
<dbReference type="Pfam" id="PF02824">
    <property type="entry name" value="TGS"/>
    <property type="match status" value="1"/>
</dbReference>
<evidence type="ECO:0000259" key="1">
    <source>
        <dbReference type="Pfam" id="PF02824"/>
    </source>
</evidence>
<evidence type="ECO:0000313" key="2">
    <source>
        <dbReference type="EMBL" id="AAX62397.1"/>
    </source>
</evidence>
<protein>
    <submittedName>
        <fullName evidence="2">Putative mitochondrial ribosomal protein L39</fullName>
    </submittedName>
</protein>
<dbReference type="InterPro" id="IPR012676">
    <property type="entry name" value="TGS-like"/>
</dbReference>
<dbReference type="InterPro" id="IPR012675">
    <property type="entry name" value="Beta-grasp_dom_sf"/>
</dbReference>
<dbReference type="InterPro" id="IPR004095">
    <property type="entry name" value="TGS"/>
</dbReference>
<keyword evidence="2" id="KW-0689">Ribosomal protein</keyword>
<feature type="non-terminal residue" evidence="2">
    <location>
        <position position="137"/>
    </location>
</feature>
<dbReference type="GO" id="GO:0005840">
    <property type="term" value="C:ribosome"/>
    <property type="evidence" value="ECO:0007669"/>
    <property type="project" value="UniProtKB-KW"/>
</dbReference>
<sequence length="137" mass="15646">MMIQRFKSLYSVVTKLQPQINGIRCMVSKSDVQQKRNDAFNNEKKRQRAEIGRIEKITVTYHGNGEEIKLLMNKEISTPYDCARHITEGVATTSALASVNGVPWDMHRPLGSDCELKLSTMRTPNDRSVNNAFWRTC</sequence>